<feature type="compositionally biased region" description="Basic residues" evidence="1">
    <location>
        <begin position="1990"/>
        <end position="2000"/>
    </location>
</feature>
<proteinExistence type="predicted"/>
<evidence type="ECO:0000313" key="2">
    <source>
        <dbReference type="EMBL" id="PQF22581.1"/>
    </source>
</evidence>
<feature type="compositionally biased region" description="Polar residues" evidence="1">
    <location>
        <begin position="995"/>
        <end position="1021"/>
    </location>
</feature>
<sequence length="2497" mass="285939">MPIEDHRKPIGIFENKRYKNFNKKAEQRMVNYIFDHSGKQPTREGLKTAVGMLYAFSLFQNFKLEEEMPNKQRAVQEERGIFEMDTFVVTDDWINHKDQVVHSLTSSSTFDARNLTSALNKNQTESEFEPKINTTTPLAEAAHLWSLEVNKFAHGIVELENCTTTKTEKIGRKWGLWEQPRKAQTHFKTICKVATAKSQKINEHEKDSPLLLQQFYFKKIPPTNDRDYFELKDIAKKLNNVFDEFANESQSHPITTKNETDNINDNNLGVTEDFWLCLADSFRSFVRNYASNPGAEKSEEGQSSELYEWMKGTVNQMPKGHEQSGRELRTDHSSEHNFFKNTLLVNISSKEESEQLLTTIWQLTSRFAEGVSTFFNQETNSFGVGATPLPSTSMPPTPGSEQISNIAFTSYEDIPEKTMNKINRIINTYLNKQPFPEDDMEPMLPFWYDHDVFQQRAKTGEVNEAVKDFMGDLSIQDLFVLITNWEQDRFAFQPILEKRIALAHLLLKKYGIPDRKLTYKEAVEIVLQWRTNNIFKGITFIGVSSVMGHLTVPKVQTSNLTATVPPNYELEQVNTIKEIMNSNQIPEGTVFQNLPIVYYDYDLFFDRNKTVEVKELLLDFFKKNKIEIKEDGTPIEIMDGLKKFVKSGSSSNYLEQESREQFITFFIMKAYGVENVRLGDSYSLTKKTAVEKQLKANLLLERSTFKENTEQTAHHRLSSPETPYTVRLQEQKKVNGLIFNDFIYDQAATISNVEPINPYCYDYPILMQREKTLKVNKAVKTLLIAKGLSLGDVSNSELVRNLQSWLFSGATYEETVQRQEEVANLLLEHHGIESRPLTVQDARLCILQWEDNNAQLNYLINESPKIDIKFKKEQIETFLQENNLQKKAEDSRSVKGKRDVGNIRTRKEAIQRRVADFLIKQGRIWNIYDPIAFAQTVTHWLLLEGATSEVIDPVKIKQLAQVILNEPVNGVISGVHAQLTFIKWLFETFDLDQQSPGSPTPIENNATHAPTDLTENTQTEQTVEKPSKRRINREQWRDKNIGVQLNQFLIQQGVVPYNKSTERLLVAMGKWFTKEGIGIVFMPDKVQPIAKIILKELGMYGGEAQDKISFENAEATIMRWAIENILKGSVEEYIIRKILDSPDPSSFTIGQIRRLLEVDSLRKAGVVSLHTIIGKDSIEEQNLREDQVVFKKIWTKFIEKTLPNYFLESSNLADDLLISDFNSLMQLAGAKLLADAGYLSEFSTVDVIELGTFFCDALKIQAVQQIEVLQYLLTPALLATAQLDPEGLRDALVNGDYKVYALEKFITLWQELTEAIAENEKIVIHEVGVYEEAVINWRRKKALAEYVNQECNQRSGKNRLLIDQAYLLGLPACPDVYQPPDLEEWYTQLTKNVADAFFKVNQRFIHTALSGLDQSEKKFLFSNGTQIYRASAELKHLHHYYAPPGTGGIPVVFFGEREKWLDTNLNLEKTDLFAAIREGEERLYAVKKLEQDGGYIFYRVDKDPLLYLNYGLFDQKDLWSEGYTQNGDKIRIGKKDFTFSTKINQENELGQGMNQAGLSIAISQIQRDRFYQQLYDFGNDKSVPEQIWDVVKHIIPFYDCIVGIIDKNVPDAVTSCTIDVIFLIPVFGQVVGLSTNFALGMAKAAAEGGVRNAIRSGMRFTPNRIELTALLKSSARYADPGFELVTDGAKMILKGFSELRNQLFIPAHLEPLLTKLETLTKKMPPLPIDHARAQLPRKGPYTVVKRVKDSLYMQVRNLKNGDVFGEYFTLHGNQLRSFEGELFYNQEEIDRITRLAKQVDASQMFVVKQNLYPKGYGEGKVYNVEKNGEVIDSFVRMNQEMVPVQIHPIEGHGLRYDVCEGDKLFPIRFNGVGWYFETETSPRLAKEVSDYVSRQLEQFESLSSPMTLSPPDELGLMRASSGRTYIKINNHYVPLGLIDRENQRYHLVKKKVTKPLPILRFDELHNHFRVETELERLTADPHHAILAGGKKSKSIPKKPTNKAAGDKKGKQPIQPVGAAGTSRDADHLAEIAKTLEYPPYYKLPESLGVAETFNQLRQATILTDHPKKFRYEDDQVKLPMLTSFVSEFPNLTSRTDGMAKSAMTHEIKRVLANDPELPYRVFSGFSSDKVPEYIDAFQKEVASGVDESVTYLQAFKKKAEDWLKLETLEEIKPGQYLNHMFKLESTENKKQVMKEVLKRLIIIADKSEQFLKLSKDLGYQNIWIVSSDLVYDKKTKHYYTAKAKPPSTVAFVVNGDPESRILILADRFHVKPSVKQNTQIRPSLSATVIHETSHVVSSTVDYAKFEDPPIGFQSSGEDIRKRFDFEYIDITFSENFDLFVRHLAKEFDLPKLARSEVVKQLLVDPILAANFLLLDAEVVMTIIRDLVLDNDFFNRMRARRELKDEHLIDPKIFMFVALMNIGDFFILEKGFEMEKNQTKARNTRADLNYPAPPNDREKRSFATITQQASTNSQAANRTLTFSFSNSSKKEFSVRGFN</sequence>
<feature type="region of interest" description="Disordered" evidence="1">
    <location>
        <begin position="1987"/>
        <end position="2024"/>
    </location>
</feature>
<protein>
    <submittedName>
        <fullName evidence="2">Uncharacterized protein</fullName>
    </submittedName>
</protein>
<evidence type="ECO:0000256" key="1">
    <source>
        <dbReference type="SAM" id="MobiDB-lite"/>
    </source>
</evidence>
<dbReference type="Proteomes" id="UP000237934">
    <property type="component" value="Unassembled WGS sequence"/>
</dbReference>
<evidence type="ECO:0000313" key="3">
    <source>
        <dbReference type="Proteomes" id="UP000237934"/>
    </source>
</evidence>
<accession>A0A2S7RSF0</accession>
<organism evidence="2 3">
    <name type="scientific">Enterococcus mundtii</name>
    <dbReference type="NCBI Taxonomy" id="53346"/>
    <lineage>
        <taxon>Bacteria</taxon>
        <taxon>Bacillati</taxon>
        <taxon>Bacillota</taxon>
        <taxon>Bacilli</taxon>
        <taxon>Lactobacillales</taxon>
        <taxon>Enterococcaceae</taxon>
        <taxon>Enterococcus</taxon>
    </lineage>
</organism>
<dbReference type="NCBIfam" id="NF033898">
    <property type="entry name" value="QWxxN_dom"/>
    <property type="match status" value="3"/>
</dbReference>
<reference evidence="2 3" key="1">
    <citation type="journal article" date="2018" name="Pathog. Dis.">
        <title>Whole-genome sequencing based characterization of antimicrobial resistance in Enterococcus.</title>
        <authorList>
            <person name="Tyson G."/>
        </authorList>
    </citation>
    <scope>NUCLEOTIDE SEQUENCE [LARGE SCALE GENOMIC DNA]</scope>
    <source>
        <strain evidence="2 3">CVM N55263</strain>
    </source>
</reference>
<feature type="region of interest" description="Disordered" evidence="1">
    <location>
        <begin position="995"/>
        <end position="1029"/>
    </location>
</feature>
<name>A0A2S7RSF0_ENTMU</name>
<comment type="caution">
    <text evidence="2">The sequence shown here is derived from an EMBL/GenBank/DDBJ whole genome shotgun (WGS) entry which is preliminary data.</text>
</comment>
<dbReference type="EMBL" id="PUAP01000030">
    <property type="protein sequence ID" value="PQF22581.1"/>
    <property type="molecule type" value="Genomic_DNA"/>
</dbReference>
<gene>
    <name evidence="2" type="ORF">CUS89_10650</name>
</gene>
<dbReference type="RefSeq" id="WP_104872110.1">
    <property type="nucleotide sequence ID" value="NZ_PUAP01000030.1"/>
</dbReference>